<keyword evidence="1" id="KW-1133">Transmembrane helix</keyword>
<name>A0ABN2GKK8_9ACTN</name>
<evidence type="ECO:0000313" key="2">
    <source>
        <dbReference type="EMBL" id="GAA1672850.1"/>
    </source>
</evidence>
<feature type="transmembrane region" description="Helical" evidence="1">
    <location>
        <begin position="20"/>
        <end position="47"/>
    </location>
</feature>
<reference evidence="2 3" key="1">
    <citation type="journal article" date="2019" name="Int. J. Syst. Evol. Microbiol.">
        <title>The Global Catalogue of Microorganisms (GCM) 10K type strain sequencing project: providing services to taxonomists for standard genome sequencing and annotation.</title>
        <authorList>
            <consortium name="The Broad Institute Genomics Platform"/>
            <consortium name="The Broad Institute Genome Sequencing Center for Infectious Disease"/>
            <person name="Wu L."/>
            <person name="Ma J."/>
        </authorList>
    </citation>
    <scope>NUCLEOTIDE SEQUENCE [LARGE SCALE GENOMIC DNA]</scope>
    <source>
        <strain evidence="2 3">JCM 14718</strain>
    </source>
</reference>
<gene>
    <name evidence="2" type="ORF">GCM10009765_22710</name>
</gene>
<sequence length="101" mass="11523">MQEINWWLDLANAPAWFSDLLQWLTVVSVLVCSIVFLVFCVVGGYWFERRHEEDTADFLARWGLFCDPRTHASHGSFGGVDVTLRVVHGPDIDGQPSFRLV</sequence>
<organism evidence="2 3">
    <name type="scientific">Fodinicola feengrottensis</name>
    <dbReference type="NCBI Taxonomy" id="435914"/>
    <lineage>
        <taxon>Bacteria</taxon>
        <taxon>Bacillati</taxon>
        <taxon>Actinomycetota</taxon>
        <taxon>Actinomycetes</taxon>
        <taxon>Mycobacteriales</taxon>
        <taxon>Fodinicola</taxon>
    </lineage>
</organism>
<keyword evidence="3" id="KW-1185">Reference proteome</keyword>
<evidence type="ECO:0000256" key="1">
    <source>
        <dbReference type="SAM" id="Phobius"/>
    </source>
</evidence>
<comment type="caution">
    <text evidence="2">The sequence shown here is derived from an EMBL/GenBank/DDBJ whole genome shotgun (WGS) entry which is preliminary data.</text>
</comment>
<dbReference type="RefSeq" id="WP_163568796.1">
    <property type="nucleotide sequence ID" value="NZ_WOTO01000016.1"/>
</dbReference>
<keyword evidence="1" id="KW-0812">Transmembrane</keyword>
<evidence type="ECO:0000313" key="3">
    <source>
        <dbReference type="Proteomes" id="UP001500618"/>
    </source>
</evidence>
<proteinExistence type="predicted"/>
<dbReference type="EMBL" id="BAAANY010000008">
    <property type="protein sequence ID" value="GAA1672850.1"/>
    <property type="molecule type" value="Genomic_DNA"/>
</dbReference>
<protein>
    <submittedName>
        <fullName evidence="2">Uncharacterized protein</fullName>
    </submittedName>
</protein>
<accession>A0ABN2GKK8</accession>
<dbReference type="Proteomes" id="UP001500618">
    <property type="component" value="Unassembled WGS sequence"/>
</dbReference>
<keyword evidence="1" id="KW-0472">Membrane</keyword>